<sequence>MGQVWTGLQNTFKRHIPEEYLNRVIDTIFDSFPNASVPETPATPVTETPAGGENPDPAVQPAGGDSKADEPKTKIVTYDQLHEAIVEVFKKINEIPGANWAPPSKEHVIKMLEDSDRDENKEIDREEFRQFVRKFSKHLAATYAREMLIVTVAVPIAATLTKRAGQRVPIVGGLISKVPNTVVYASASAAAMFVRNKFFISNNPGPTS</sequence>
<reference evidence="4" key="1">
    <citation type="journal article" date="2008" name="BMC Genomics">
        <title>A conifer genomics resource of 200,000 spruce (Picea spp.) ESTs and 6,464 high-quality, sequence-finished full-length cDNAs for Sitka spruce (Picea sitchensis).</title>
        <authorList>
            <person name="Ralph S.G."/>
            <person name="Chun H.J."/>
            <person name="Kolosova N."/>
            <person name="Cooper D."/>
            <person name="Oddy C."/>
            <person name="Ritland C.E."/>
            <person name="Kirkpatrick R."/>
            <person name="Moore R."/>
            <person name="Barber S."/>
            <person name="Holt R.A."/>
            <person name="Jones S.J."/>
            <person name="Marra M.A."/>
            <person name="Douglas C.J."/>
            <person name="Ritland K."/>
            <person name="Bohlmann J."/>
        </authorList>
    </citation>
    <scope>NUCLEOTIDE SEQUENCE</scope>
    <source>
        <tissue evidence="4">Bark</tissue>
    </source>
</reference>
<dbReference type="EMBL" id="EF083709">
    <property type="protein sequence ID" value="ABK23044.1"/>
    <property type="molecule type" value="mRNA"/>
</dbReference>
<dbReference type="PANTHER" id="PTHR37754">
    <property type="entry name" value="CALCIUM ION-BINDING PROTEIN"/>
    <property type="match status" value="1"/>
</dbReference>
<evidence type="ECO:0000313" key="4">
    <source>
        <dbReference type="EMBL" id="ABK23044.1"/>
    </source>
</evidence>
<dbReference type="AlphaFoldDB" id="A9NQY3"/>
<accession>A9NQY3</accession>
<dbReference type="GO" id="GO:0005509">
    <property type="term" value="F:calcium ion binding"/>
    <property type="evidence" value="ECO:0007669"/>
    <property type="project" value="InterPro"/>
</dbReference>
<dbReference type="InterPro" id="IPR057196">
    <property type="entry name" value="DUF7874"/>
</dbReference>
<proteinExistence type="evidence at transcript level"/>
<dbReference type="PROSITE" id="PS00018">
    <property type="entry name" value="EF_HAND_1"/>
    <property type="match status" value="1"/>
</dbReference>
<keyword evidence="1" id="KW-0106">Calcium</keyword>
<dbReference type="PROSITE" id="PS50222">
    <property type="entry name" value="EF_HAND_2"/>
    <property type="match status" value="1"/>
</dbReference>
<dbReference type="PANTHER" id="PTHR37754:SF4">
    <property type="entry name" value="EF-HAND DOMAIN-CONTAINING PROTEIN"/>
    <property type="match status" value="1"/>
</dbReference>
<dbReference type="SUPFAM" id="SSF47473">
    <property type="entry name" value="EF-hand"/>
    <property type="match status" value="1"/>
</dbReference>
<feature type="compositionally biased region" description="Low complexity" evidence="2">
    <location>
        <begin position="37"/>
        <end position="50"/>
    </location>
</feature>
<evidence type="ECO:0000259" key="3">
    <source>
        <dbReference type="PROSITE" id="PS50222"/>
    </source>
</evidence>
<feature type="region of interest" description="Disordered" evidence="2">
    <location>
        <begin position="35"/>
        <end position="71"/>
    </location>
</feature>
<name>A9NQY3_PICSI</name>
<evidence type="ECO:0000256" key="2">
    <source>
        <dbReference type="SAM" id="MobiDB-lite"/>
    </source>
</evidence>
<organism evidence="4">
    <name type="scientific">Picea sitchensis</name>
    <name type="common">Sitka spruce</name>
    <name type="synonym">Pinus sitchensis</name>
    <dbReference type="NCBI Taxonomy" id="3332"/>
    <lineage>
        <taxon>Eukaryota</taxon>
        <taxon>Viridiplantae</taxon>
        <taxon>Streptophyta</taxon>
        <taxon>Embryophyta</taxon>
        <taxon>Tracheophyta</taxon>
        <taxon>Spermatophyta</taxon>
        <taxon>Pinopsida</taxon>
        <taxon>Pinidae</taxon>
        <taxon>Conifers I</taxon>
        <taxon>Pinales</taxon>
        <taxon>Pinaceae</taxon>
        <taxon>Picea</taxon>
    </lineage>
</organism>
<dbReference type="Gene3D" id="1.10.238.10">
    <property type="entry name" value="EF-hand"/>
    <property type="match status" value="1"/>
</dbReference>
<dbReference type="InterPro" id="IPR011992">
    <property type="entry name" value="EF-hand-dom_pair"/>
</dbReference>
<protein>
    <recommendedName>
        <fullName evidence="3">EF-hand domain-containing protein</fullName>
    </recommendedName>
</protein>
<dbReference type="Pfam" id="PF25284">
    <property type="entry name" value="DUF7874"/>
    <property type="match status" value="1"/>
</dbReference>
<evidence type="ECO:0000256" key="1">
    <source>
        <dbReference type="ARBA" id="ARBA00022837"/>
    </source>
</evidence>
<feature type="domain" description="EF-hand" evidence="3">
    <location>
        <begin position="103"/>
        <end position="138"/>
    </location>
</feature>
<dbReference type="InterPro" id="IPR002048">
    <property type="entry name" value="EF_hand_dom"/>
</dbReference>
<dbReference type="InterPro" id="IPR018247">
    <property type="entry name" value="EF_Hand_1_Ca_BS"/>
</dbReference>